<organism evidence="3 4">
    <name type="scientific">Colletotrichum liriopes</name>
    <dbReference type="NCBI Taxonomy" id="708192"/>
    <lineage>
        <taxon>Eukaryota</taxon>
        <taxon>Fungi</taxon>
        <taxon>Dikarya</taxon>
        <taxon>Ascomycota</taxon>
        <taxon>Pezizomycotina</taxon>
        <taxon>Sordariomycetes</taxon>
        <taxon>Hypocreomycetidae</taxon>
        <taxon>Glomerellales</taxon>
        <taxon>Glomerellaceae</taxon>
        <taxon>Colletotrichum</taxon>
        <taxon>Colletotrichum spaethianum species complex</taxon>
    </lineage>
</organism>
<keyword evidence="4" id="KW-1185">Reference proteome</keyword>
<protein>
    <submittedName>
        <fullName evidence="3">AB hydrolase superfamily protein</fullName>
    </submittedName>
</protein>
<proteinExistence type="predicted"/>
<evidence type="ECO:0000259" key="2">
    <source>
        <dbReference type="Pfam" id="PF07859"/>
    </source>
</evidence>
<dbReference type="Gene3D" id="3.40.50.1820">
    <property type="entry name" value="alpha/beta hydrolase"/>
    <property type="match status" value="1"/>
</dbReference>
<accession>A0AA37GA87</accession>
<comment type="caution">
    <text evidence="3">The sequence shown here is derived from an EMBL/GenBank/DDBJ whole genome shotgun (WGS) entry which is preliminary data.</text>
</comment>
<gene>
    <name evidence="3" type="ORF">ColLi_00012</name>
</gene>
<sequence>MSDFSHYGGPSEEWLAVEVDLPPPQTDLSAAGRKSYTNKVREELSLEAMKPITDQLQIRDWALPTRDGATIDARTYRAVAAGEGPLPVYLYFHGGGFLFGTLNSEDASCARIALSNNVVVLNVNYRHTPEFVYPTAWNDAEDAFIWLHTNIKDIGGEANKVVVGGPSAGGQLTASLTLAQHLGKIGENLPPIAGQVLLIPCLTHVDCYEPQSKKLKDPSKSSHVENKNAPLLPRTMIDLFLSLLKIENPDVNDLRLNPGNATPDQVKGLPPTTFGICGLDPFRDEGLLYAKMLAEAGVPTDIHIFKGVPHGFRRFGDKLSESQHWDKTIDDGINWALTKPAATGVFAVREL</sequence>
<evidence type="ECO:0000256" key="1">
    <source>
        <dbReference type="ARBA" id="ARBA00022801"/>
    </source>
</evidence>
<dbReference type="GO" id="GO:0016787">
    <property type="term" value="F:hydrolase activity"/>
    <property type="evidence" value="ECO:0007669"/>
    <property type="project" value="UniProtKB-KW"/>
</dbReference>
<evidence type="ECO:0000313" key="4">
    <source>
        <dbReference type="Proteomes" id="UP001055172"/>
    </source>
</evidence>
<dbReference type="PANTHER" id="PTHR48081:SF8">
    <property type="entry name" value="ALPHA_BETA HYDROLASE FOLD-3 DOMAIN-CONTAINING PROTEIN-RELATED"/>
    <property type="match status" value="1"/>
</dbReference>
<dbReference type="EMBL" id="BPPX01000001">
    <property type="protein sequence ID" value="GJC77174.1"/>
    <property type="molecule type" value="Genomic_DNA"/>
</dbReference>
<reference evidence="3 4" key="1">
    <citation type="submission" date="2021-07" db="EMBL/GenBank/DDBJ databases">
        <title>Genome data of Colletotrichum spaethianum.</title>
        <authorList>
            <person name="Utami Y.D."/>
            <person name="Hiruma K."/>
        </authorList>
    </citation>
    <scope>NUCLEOTIDE SEQUENCE [LARGE SCALE GENOMIC DNA]</scope>
    <source>
        <strain evidence="3 4">MAFF 242679</strain>
    </source>
</reference>
<dbReference type="InterPro" id="IPR050300">
    <property type="entry name" value="GDXG_lipolytic_enzyme"/>
</dbReference>
<dbReference type="Pfam" id="PF07859">
    <property type="entry name" value="Abhydrolase_3"/>
    <property type="match status" value="1"/>
</dbReference>
<dbReference type="SUPFAM" id="SSF53474">
    <property type="entry name" value="alpha/beta-Hydrolases"/>
    <property type="match status" value="1"/>
</dbReference>
<keyword evidence="1 3" id="KW-0378">Hydrolase</keyword>
<dbReference type="Proteomes" id="UP001055172">
    <property type="component" value="Unassembled WGS sequence"/>
</dbReference>
<dbReference type="InterPro" id="IPR029058">
    <property type="entry name" value="AB_hydrolase_fold"/>
</dbReference>
<feature type="domain" description="Alpha/beta hydrolase fold-3" evidence="2">
    <location>
        <begin position="90"/>
        <end position="312"/>
    </location>
</feature>
<dbReference type="PANTHER" id="PTHR48081">
    <property type="entry name" value="AB HYDROLASE SUPERFAMILY PROTEIN C4A8.06C"/>
    <property type="match status" value="1"/>
</dbReference>
<dbReference type="AlphaFoldDB" id="A0AA37GA87"/>
<dbReference type="InterPro" id="IPR013094">
    <property type="entry name" value="AB_hydrolase_3"/>
</dbReference>
<evidence type="ECO:0000313" key="3">
    <source>
        <dbReference type="EMBL" id="GJC77174.1"/>
    </source>
</evidence>
<name>A0AA37GA87_9PEZI</name>